<evidence type="ECO:0000256" key="1">
    <source>
        <dbReference type="SAM" id="MobiDB-lite"/>
    </source>
</evidence>
<accession>A0ABS3BWK1</accession>
<organism evidence="2 3">
    <name type="scientific">Algoriphagus aestuariicola</name>
    <dbReference type="NCBI Taxonomy" id="1852016"/>
    <lineage>
        <taxon>Bacteria</taxon>
        <taxon>Pseudomonadati</taxon>
        <taxon>Bacteroidota</taxon>
        <taxon>Cytophagia</taxon>
        <taxon>Cytophagales</taxon>
        <taxon>Cyclobacteriaceae</taxon>
        <taxon>Algoriphagus</taxon>
    </lineage>
</organism>
<evidence type="ECO:0000313" key="2">
    <source>
        <dbReference type="EMBL" id="MBN7803606.1"/>
    </source>
</evidence>
<dbReference type="EMBL" id="JAFKCW010000007">
    <property type="protein sequence ID" value="MBN7803606.1"/>
    <property type="molecule type" value="Genomic_DNA"/>
</dbReference>
<feature type="region of interest" description="Disordered" evidence="1">
    <location>
        <begin position="37"/>
        <end position="60"/>
    </location>
</feature>
<feature type="compositionally biased region" description="Polar residues" evidence="1">
    <location>
        <begin position="37"/>
        <end position="48"/>
    </location>
</feature>
<keyword evidence="3" id="KW-1185">Reference proteome</keyword>
<comment type="caution">
    <text evidence="2">The sequence shown here is derived from an EMBL/GenBank/DDBJ whole genome shotgun (WGS) entry which is preliminary data.</text>
</comment>
<dbReference type="RefSeq" id="WP_206571603.1">
    <property type="nucleotide sequence ID" value="NZ_JAFKCW010000007.1"/>
</dbReference>
<reference evidence="2 3" key="1">
    <citation type="submission" date="2021-03" db="EMBL/GenBank/DDBJ databases">
        <title>novel species isolated from a fishpond in China.</title>
        <authorList>
            <person name="Lu H."/>
            <person name="Cai Z."/>
        </authorList>
    </citation>
    <scope>NUCLEOTIDE SEQUENCE [LARGE SCALE GENOMIC DNA]</scope>
    <source>
        <strain evidence="2 3">JCM 31546</strain>
    </source>
</reference>
<sequence>MNSKKKTGQTYCITFPIEVVVTCFLGGRSGEIHAFETSSSGLRKQSGGTLFDSEGRIVAK</sequence>
<name>A0ABS3BWK1_9BACT</name>
<evidence type="ECO:0000313" key="3">
    <source>
        <dbReference type="Proteomes" id="UP000664698"/>
    </source>
</evidence>
<dbReference type="Proteomes" id="UP000664698">
    <property type="component" value="Unassembled WGS sequence"/>
</dbReference>
<protein>
    <submittedName>
        <fullName evidence="2">Uncharacterized protein</fullName>
    </submittedName>
</protein>
<gene>
    <name evidence="2" type="ORF">J0A67_22245</name>
</gene>
<proteinExistence type="predicted"/>